<dbReference type="PROSITE" id="PS51387">
    <property type="entry name" value="FAD_PCMH"/>
    <property type="match status" value="1"/>
</dbReference>
<feature type="signal peptide" evidence="3">
    <location>
        <begin position="1"/>
        <end position="16"/>
    </location>
</feature>
<dbReference type="Proteomes" id="UP000799757">
    <property type="component" value="Unassembled WGS sequence"/>
</dbReference>
<evidence type="ECO:0000256" key="2">
    <source>
        <dbReference type="ARBA" id="ARBA00023002"/>
    </source>
</evidence>
<dbReference type="PANTHER" id="PTHR13878:SF91">
    <property type="entry name" value="FAD BINDING DOMAIN PROTEIN (AFU_ORTHOLOGUE AFUA_6G12070)-RELATED"/>
    <property type="match status" value="1"/>
</dbReference>
<gene>
    <name evidence="5" type="ORF">K505DRAFT_413708</name>
</gene>
<dbReference type="InterPro" id="IPR016166">
    <property type="entry name" value="FAD-bd_PCMH"/>
</dbReference>
<evidence type="ECO:0000256" key="1">
    <source>
        <dbReference type="ARBA" id="ARBA00005466"/>
    </source>
</evidence>
<evidence type="ECO:0000256" key="3">
    <source>
        <dbReference type="SAM" id="SignalP"/>
    </source>
</evidence>
<dbReference type="Gene3D" id="3.30.465.10">
    <property type="match status" value="2"/>
</dbReference>
<feature type="chain" id="PRO_5025573025" evidence="3">
    <location>
        <begin position="17"/>
        <end position="589"/>
    </location>
</feature>
<dbReference type="InterPro" id="IPR012951">
    <property type="entry name" value="BBE"/>
</dbReference>
<evidence type="ECO:0000313" key="6">
    <source>
        <dbReference type="Proteomes" id="UP000799757"/>
    </source>
</evidence>
<evidence type="ECO:0000313" key="5">
    <source>
        <dbReference type="EMBL" id="KAF2799392.1"/>
    </source>
</evidence>
<dbReference type="AlphaFoldDB" id="A0A6A6XSE8"/>
<dbReference type="InterPro" id="IPR006094">
    <property type="entry name" value="Oxid_FAD_bind_N"/>
</dbReference>
<comment type="similarity">
    <text evidence="1">Belongs to the oxygen-dependent FAD-linked oxidoreductase family.</text>
</comment>
<dbReference type="InterPro" id="IPR050432">
    <property type="entry name" value="FAD-linked_Oxidoreductases_BP"/>
</dbReference>
<reference evidence="5" key="1">
    <citation type="journal article" date="2020" name="Stud. Mycol.">
        <title>101 Dothideomycetes genomes: a test case for predicting lifestyles and emergence of pathogens.</title>
        <authorList>
            <person name="Haridas S."/>
            <person name="Albert R."/>
            <person name="Binder M."/>
            <person name="Bloem J."/>
            <person name="Labutti K."/>
            <person name="Salamov A."/>
            <person name="Andreopoulos B."/>
            <person name="Baker S."/>
            <person name="Barry K."/>
            <person name="Bills G."/>
            <person name="Bluhm B."/>
            <person name="Cannon C."/>
            <person name="Castanera R."/>
            <person name="Culley D."/>
            <person name="Daum C."/>
            <person name="Ezra D."/>
            <person name="Gonzalez J."/>
            <person name="Henrissat B."/>
            <person name="Kuo A."/>
            <person name="Liang C."/>
            <person name="Lipzen A."/>
            <person name="Lutzoni F."/>
            <person name="Magnuson J."/>
            <person name="Mondo S."/>
            <person name="Nolan M."/>
            <person name="Ohm R."/>
            <person name="Pangilinan J."/>
            <person name="Park H.-J."/>
            <person name="Ramirez L."/>
            <person name="Alfaro M."/>
            <person name="Sun H."/>
            <person name="Tritt A."/>
            <person name="Yoshinaga Y."/>
            <person name="Zwiers L.-H."/>
            <person name="Turgeon B."/>
            <person name="Goodwin S."/>
            <person name="Spatafora J."/>
            <person name="Crous P."/>
            <person name="Grigoriev I."/>
        </authorList>
    </citation>
    <scope>NUCLEOTIDE SEQUENCE</scope>
    <source>
        <strain evidence="5">CBS 109.77</strain>
    </source>
</reference>
<organism evidence="5 6">
    <name type="scientific">Melanomma pulvis-pyrius CBS 109.77</name>
    <dbReference type="NCBI Taxonomy" id="1314802"/>
    <lineage>
        <taxon>Eukaryota</taxon>
        <taxon>Fungi</taxon>
        <taxon>Dikarya</taxon>
        <taxon>Ascomycota</taxon>
        <taxon>Pezizomycotina</taxon>
        <taxon>Dothideomycetes</taxon>
        <taxon>Pleosporomycetidae</taxon>
        <taxon>Pleosporales</taxon>
        <taxon>Melanommataceae</taxon>
        <taxon>Melanomma</taxon>
    </lineage>
</organism>
<name>A0A6A6XSE8_9PLEO</name>
<keyword evidence="2" id="KW-0560">Oxidoreductase</keyword>
<sequence>MYTALALIILFRPIAAIVERSASPNFCKCSVHTHCWPNAQVWDEFNTSVSGQLIKTQPLAIPCYPGPQRDEALCAIIGAQWSSATFQSDSPVGLSYPVNLSCPPINVTAGEKPKVCSLGTSPVYAVNATIPEHVASAVNFARGHNIRLVIKTTGHDSLARSEGTGSLEIWLRHLRTGIKYQEFFLSSHDCHETRWTSSTFTIGGGYTWTDVIPEARARNLVVVTGGTPSVSSIGGWMQGGGHGPASRQFGLGADQVLEAIVVLADGSIVTASPCQNPDLFFAIRGGGPGTYGVLVSATIKAWPMLHVAVQHLTISSLTNDSAPLIDAVSILFNAFPDLNDAGYAGYGSWSLASGYGGQLYMFNQTVQYAKNAFDTTLRALSPYNGTALNISISYGSYPDYWTFYTSESGYEPPVGTSGGGLGSRLFDRASVQNITALREMIGIVTGTPKEMAFNNVELVSGGHVFADAHDPYSGVNPAWRRSYFSNIVSRAWDKDTPKAIKAAIQHDITFVKTGAMKMLSPNTGAYMNEADRLDPEFERNFYGSNYERLARIKVKRDSKSVFYCPTCVGSREWEDDSEGRLCRRRERSL</sequence>
<dbReference type="PANTHER" id="PTHR13878">
    <property type="entry name" value="GULONOLACTONE OXIDASE"/>
    <property type="match status" value="1"/>
</dbReference>
<dbReference type="GO" id="GO:0071949">
    <property type="term" value="F:FAD binding"/>
    <property type="evidence" value="ECO:0007669"/>
    <property type="project" value="InterPro"/>
</dbReference>
<evidence type="ECO:0000259" key="4">
    <source>
        <dbReference type="PROSITE" id="PS51387"/>
    </source>
</evidence>
<proteinExistence type="inferred from homology"/>
<dbReference type="InterPro" id="IPR036318">
    <property type="entry name" value="FAD-bd_PCMH-like_sf"/>
</dbReference>
<dbReference type="InterPro" id="IPR016169">
    <property type="entry name" value="FAD-bd_PCMH_sub2"/>
</dbReference>
<dbReference type="GO" id="GO:0016491">
    <property type="term" value="F:oxidoreductase activity"/>
    <property type="evidence" value="ECO:0007669"/>
    <property type="project" value="UniProtKB-KW"/>
</dbReference>
<accession>A0A6A6XSE8</accession>
<keyword evidence="6" id="KW-1185">Reference proteome</keyword>
<dbReference type="Pfam" id="PF08031">
    <property type="entry name" value="BBE"/>
    <property type="match status" value="1"/>
</dbReference>
<dbReference type="Pfam" id="PF01565">
    <property type="entry name" value="FAD_binding_4"/>
    <property type="match status" value="1"/>
</dbReference>
<dbReference type="EMBL" id="MU001765">
    <property type="protein sequence ID" value="KAF2799392.1"/>
    <property type="molecule type" value="Genomic_DNA"/>
</dbReference>
<feature type="domain" description="FAD-binding PCMH-type" evidence="4">
    <location>
        <begin position="118"/>
        <end position="304"/>
    </location>
</feature>
<dbReference type="SUPFAM" id="SSF56176">
    <property type="entry name" value="FAD-binding/transporter-associated domain-like"/>
    <property type="match status" value="1"/>
</dbReference>
<dbReference type="OrthoDB" id="9983560at2759"/>
<keyword evidence="3" id="KW-0732">Signal</keyword>
<protein>
    <submittedName>
        <fullName evidence="5">FAD/FMN-containing protein</fullName>
    </submittedName>
</protein>